<name>A0A016SXH4_9BILA</name>
<dbReference type="AlphaFoldDB" id="A0A016SXH4"/>
<gene>
    <name evidence="1" type="primary">Acey_s0162.g3403</name>
    <name evidence="1" type="ORF">Y032_0162g3403</name>
</gene>
<evidence type="ECO:0000313" key="2">
    <source>
        <dbReference type="Proteomes" id="UP000024635"/>
    </source>
</evidence>
<reference evidence="2" key="1">
    <citation type="journal article" date="2015" name="Nat. Genet.">
        <title>The genome and transcriptome of the zoonotic hookworm Ancylostoma ceylanicum identify infection-specific gene families.</title>
        <authorList>
            <person name="Schwarz E.M."/>
            <person name="Hu Y."/>
            <person name="Antoshechkin I."/>
            <person name="Miller M.M."/>
            <person name="Sternberg P.W."/>
            <person name="Aroian R.V."/>
        </authorList>
    </citation>
    <scope>NUCLEOTIDE SEQUENCE</scope>
    <source>
        <strain evidence="2">HY135</strain>
    </source>
</reference>
<proteinExistence type="predicted"/>
<dbReference type="EMBL" id="JARK01001498">
    <property type="protein sequence ID" value="EYB95200.1"/>
    <property type="molecule type" value="Genomic_DNA"/>
</dbReference>
<accession>A0A016SXH4</accession>
<comment type="caution">
    <text evidence="1">The sequence shown here is derived from an EMBL/GenBank/DDBJ whole genome shotgun (WGS) entry which is preliminary data.</text>
</comment>
<evidence type="ECO:0000313" key="1">
    <source>
        <dbReference type="EMBL" id="EYB95200.1"/>
    </source>
</evidence>
<dbReference type="Proteomes" id="UP000024635">
    <property type="component" value="Unassembled WGS sequence"/>
</dbReference>
<sequence length="127" mass="14688">MHRRTASTPQASDAKIPISSILICFAWRTINPWQIRPTVAYVGSLLQLRAQLPLFLRVTSRLPLLKFVILLIDENHDPWPSQVFNIEVLELPIRLQKIGERYLAVQSPLIIALQKYLKHSTLVDFFM</sequence>
<protein>
    <submittedName>
        <fullName evidence="1">Uncharacterized protein</fullName>
    </submittedName>
</protein>
<keyword evidence="2" id="KW-1185">Reference proteome</keyword>
<organism evidence="1 2">
    <name type="scientific">Ancylostoma ceylanicum</name>
    <dbReference type="NCBI Taxonomy" id="53326"/>
    <lineage>
        <taxon>Eukaryota</taxon>
        <taxon>Metazoa</taxon>
        <taxon>Ecdysozoa</taxon>
        <taxon>Nematoda</taxon>
        <taxon>Chromadorea</taxon>
        <taxon>Rhabditida</taxon>
        <taxon>Rhabditina</taxon>
        <taxon>Rhabditomorpha</taxon>
        <taxon>Strongyloidea</taxon>
        <taxon>Ancylostomatidae</taxon>
        <taxon>Ancylostomatinae</taxon>
        <taxon>Ancylostoma</taxon>
    </lineage>
</organism>